<keyword evidence="3" id="KW-0472">Membrane</keyword>
<organism evidence="4 5">
    <name type="scientific">Hoylesella timonensis</name>
    <dbReference type="NCBI Taxonomy" id="386414"/>
    <lineage>
        <taxon>Bacteria</taxon>
        <taxon>Pseudomonadati</taxon>
        <taxon>Bacteroidota</taxon>
        <taxon>Bacteroidia</taxon>
        <taxon>Bacteroidales</taxon>
        <taxon>Prevotellaceae</taxon>
        <taxon>Hoylesella</taxon>
    </lineage>
</organism>
<sequence length="875" mass="98298">MVSSYFITASMNRYIKYTSILFIFSVLCALNTYAQSISVSVPSQVAVGENFRLSYTINTQNVEDFRAGNIPSAIEIIAGPYTSSQSSYQMVNGKTSSSSSITYTYTLYASKNGTFTIPAARARVNGKVISSRSVKVTVSGSARKGHGTPSMRDDEGADMPMRSAGSRISGNDLFIKVSANKRRVHEQEPILLTYKVYTLVDLTQLEGKMPDLTGFHTQEIKLPQQKNFHIEKVNGKNYRCVTWSQYVMYPQMTGKLKIPSITFKGIVVQQDRAVDPFEAFFNGGSGYVEVKRNIKAPEINIQVDPLPKRPDDFSGGVGKFNISASINHSEVKAGEPLTLRVVVSGIGNLKLMKQPTVEFPKDFDKYDAKVTDKTKVTANGVEGSMVYDILAVPRNQGKYQLPPIKFTYYDTGSNSYKTIQTQSFQINVKKGKANADNVADYSQTQENDIRNIKEGTTKQHAIDKFFFGSTAYWISLLIPLITFVVLLIVFRKRAIEHADVVKMRGKKANKVATRRLKKARQLMEQNKQNEFYDEVLRALWGYVSDKLNMPVEQLSRENIADNLHHQAVDDETVNTFLSALDECEFERYAPGDASGNMNKTMDSAITAIMNIENVLKSVAKMNKNAHHRTNLTLLLFAMLLWSTAISATTKQEADMAYKHGSYQEAIKMYEELLKQGVSADLYYNLGNAYYRTDDLTKAILAYERASLLSPGDDDIKFNLQFASAKTIDKITPESEMFFVTWYHSLVNYTSVDNWANMAIVSIVLVLVLALLYLFVPNLLLRKVGFYGGCCFLILFVMSNFFAYQQKRLLMNRTGAIVIAPATQVKKTPSNSSTDEFVIHEGTKVYITDKGLKDWRGIRLSDGREGWLKTTEIEEI</sequence>
<accession>A0A2N6Q6I8</accession>
<dbReference type="PROSITE" id="PS50293">
    <property type="entry name" value="TPR_REGION"/>
    <property type="match status" value="1"/>
</dbReference>
<evidence type="ECO:0000256" key="3">
    <source>
        <dbReference type="SAM" id="Phobius"/>
    </source>
</evidence>
<dbReference type="Gene3D" id="1.25.40.10">
    <property type="entry name" value="Tetratricopeptide repeat domain"/>
    <property type="match status" value="1"/>
</dbReference>
<dbReference type="STRING" id="1122992.GCA_000455445_02431"/>
<evidence type="ECO:0000256" key="1">
    <source>
        <dbReference type="PROSITE-ProRule" id="PRU00339"/>
    </source>
</evidence>
<evidence type="ECO:0000313" key="5">
    <source>
        <dbReference type="Proteomes" id="UP000235661"/>
    </source>
</evidence>
<dbReference type="PANTHER" id="PTHR40940">
    <property type="entry name" value="PROTEIN BATD-RELATED"/>
    <property type="match status" value="1"/>
</dbReference>
<feature type="transmembrane region" description="Helical" evidence="3">
    <location>
        <begin position="783"/>
        <end position="803"/>
    </location>
</feature>
<comment type="caution">
    <text evidence="4">The sequence shown here is derived from an EMBL/GenBank/DDBJ whole genome shotgun (WGS) entry which is preliminary data.</text>
</comment>
<feature type="transmembrane region" description="Helical" evidence="3">
    <location>
        <begin position="471"/>
        <end position="490"/>
    </location>
</feature>
<evidence type="ECO:0000313" key="4">
    <source>
        <dbReference type="EMBL" id="PMC10620.1"/>
    </source>
</evidence>
<dbReference type="PANTHER" id="PTHR40940:SF2">
    <property type="entry name" value="BATD"/>
    <property type="match status" value="1"/>
</dbReference>
<dbReference type="Proteomes" id="UP000235661">
    <property type="component" value="Unassembled WGS sequence"/>
</dbReference>
<reference evidence="4 5" key="1">
    <citation type="submission" date="2017-09" db="EMBL/GenBank/DDBJ databases">
        <title>Bacterial strain isolated from the female urinary microbiota.</title>
        <authorList>
            <person name="Thomas-White K."/>
            <person name="Kumar N."/>
            <person name="Forster S."/>
            <person name="Putonti C."/>
            <person name="Lawley T."/>
            <person name="Wolfe A.J."/>
        </authorList>
    </citation>
    <scope>NUCLEOTIDE SEQUENCE [LARGE SCALE GENOMIC DNA]</scope>
    <source>
        <strain evidence="4 5">UMB0818</strain>
    </source>
</reference>
<feature type="transmembrane region" description="Helical" evidence="3">
    <location>
        <begin position="630"/>
        <end position="648"/>
    </location>
</feature>
<dbReference type="InterPro" id="IPR011990">
    <property type="entry name" value="TPR-like_helical_dom_sf"/>
</dbReference>
<dbReference type="PROSITE" id="PS50005">
    <property type="entry name" value="TPR"/>
    <property type="match status" value="1"/>
</dbReference>
<evidence type="ECO:0000256" key="2">
    <source>
        <dbReference type="SAM" id="MobiDB-lite"/>
    </source>
</evidence>
<feature type="region of interest" description="Disordered" evidence="2">
    <location>
        <begin position="138"/>
        <end position="158"/>
    </location>
</feature>
<dbReference type="InterPro" id="IPR025738">
    <property type="entry name" value="BatD"/>
</dbReference>
<gene>
    <name evidence="4" type="ORF">CJ232_04780</name>
</gene>
<dbReference type="Pfam" id="PF13584">
    <property type="entry name" value="BatD"/>
    <property type="match status" value="3"/>
</dbReference>
<dbReference type="Gene3D" id="2.30.30.40">
    <property type="entry name" value="SH3 Domains"/>
    <property type="match status" value="1"/>
</dbReference>
<dbReference type="SUPFAM" id="SSF48452">
    <property type="entry name" value="TPR-like"/>
    <property type="match status" value="1"/>
</dbReference>
<dbReference type="Pfam" id="PF13432">
    <property type="entry name" value="TPR_16"/>
    <property type="match status" value="1"/>
</dbReference>
<dbReference type="InterPro" id="IPR019734">
    <property type="entry name" value="TPR_rpt"/>
</dbReference>
<name>A0A2N6Q6I8_9BACT</name>
<keyword evidence="3" id="KW-0812">Transmembrane</keyword>
<keyword evidence="3" id="KW-1133">Transmembrane helix</keyword>
<feature type="repeat" description="TPR" evidence="1">
    <location>
        <begin position="679"/>
        <end position="712"/>
    </location>
</feature>
<keyword evidence="1" id="KW-0802">TPR repeat</keyword>
<dbReference type="SMART" id="SM00028">
    <property type="entry name" value="TPR"/>
    <property type="match status" value="1"/>
</dbReference>
<feature type="transmembrane region" description="Helical" evidence="3">
    <location>
        <begin position="754"/>
        <end position="774"/>
    </location>
</feature>
<protein>
    <submittedName>
        <fullName evidence="4">Aerotolerance regulator BatD</fullName>
    </submittedName>
</protein>
<dbReference type="EMBL" id="PNGI01000007">
    <property type="protein sequence ID" value="PMC10620.1"/>
    <property type="molecule type" value="Genomic_DNA"/>
</dbReference>
<proteinExistence type="predicted"/>
<dbReference type="AlphaFoldDB" id="A0A2N6Q6I8"/>